<dbReference type="PROSITE" id="PS50217">
    <property type="entry name" value="BZIP"/>
    <property type="match status" value="1"/>
</dbReference>
<keyword evidence="3" id="KW-0175">Coiled coil</keyword>
<feature type="domain" description="BZIP" evidence="5">
    <location>
        <begin position="105"/>
        <end position="165"/>
    </location>
</feature>
<dbReference type="PANTHER" id="PTHR40621:SF6">
    <property type="entry name" value="AP-1-LIKE TRANSCRIPTION FACTOR YAP1-RELATED"/>
    <property type="match status" value="1"/>
</dbReference>
<evidence type="ECO:0000256" key="3">
    <source>
        <dbReference type="SAM" id="Coils"/>
    </source>
</evidence>
<gene>
    <name evidence="6" type="ORF">PRZ48_010409</name>
</gene>
<dbReference type="CDD" id="cd14688">
    <property type="entry name" value="bZIP_YAP"/>
    <property type="match status" value="1"/>
</dbReference>
<dbReference type="Proteomes" id="UP001305779">
    <property type="component" value="Unassembled WGS sequence"/>
</dbReference>
<protein>
    <recommendedName>
        <fullName evidence="5">BZIP domain-containing protein</fullName>
    </recommendedName>
</protein>
<dbReference type="InterPro" id="IPR050936">
    <property type="entry name" value="AP-1-like"/>
</dbReference>
<dbReference type="InterPro" id="IPR046347">
    <property type="entry name" value="bZIP_sf"/>
</dbReference>
<dbReference type="InterPro" id="IPR004827">
    <property type="entry name" value="bZIP"/>
</dbReference>
<keyword evidence="2" id="KW-0539">Nucleus</keyword>
<reference evidence="6 7" key="1">
    <citation type="journal article" date="2023" name="G3 (Bethesda)">
        <title>A chromosome-level genome assembly of Zasmidium syzygii isolated from banana leaves.</title>
        <authorList>
            <person name="van Westerhoven A.C."/>
            <person name="Mehrabi R."/>
            <person name="Talebi R."/>
            <person name="Steentjes M.B.F."/>
            <person name="Corcolon B."/>
            <person name="Chong P.A."/>
            <person name="Kema G.H.J."/>
            <person name="Seidl M.F."/>
        </authorList>
    </citation>
    <scope>NUCLEOTIDE SEQUENCE [LARGE SCALE GENOMIC DNA]</scope>
    <source>
        <strain evidence="6 7">P124</strain>
    </source>
</reference>
<name>A0ABR0E959_ZASCE</name>
<evidence type="ECO:0000313" key="7">
    <source>
        <dbReference type="Proteomes" id="UP001305779"/>
    </source>
</evidence>
<feature type="coiled-coil region" evidence="3">
    <location>
        <begin position="120"/>
        <end position="154"/>
    </location>
</feature>
<dbReference type="Pfam" id="PF00170">
    <property type="entry name" value="bZIP_1"/>
    <property type="match status" value="1"/>
</dbReference>
<evidence type="ECO:0000313" key="6">
    <source>
        <dbReference type="EMBL" id="KAK4497756.1"/>
    </source>
</evidence>
<evidence type="ECO:0000259" key="5">
    <source>
        <dbReference type="PROSITE" id="PS50217"/>
    </source>
</evidence>
<comment type="caution">
    <text evidence="6">The sequence shown here is derived from an EMBL/GenBank/DDBJ whole genome shotgun (WGS) entry which is preliminary data.</text>
</comment>
<evidence type="ECO:0000256" key="1">
    <source>
        <dbReference type="ARBA" id="ARBA00004123"/>
    </source>
</evidence>
<dbReference type="EMBL" id="JAXOVC010000008">
    <property type="protein sequence ID" value="KAK4497756.1"/>
    <property type="molecule type" value="Genomic_DNA"/>
</dbReference>
<organism evidence="6 7">
    <name type="scientific">Zasmidium cellare</name>
    <name type="common">Wine cellar mold</name>
    <name type="synonym">Racodium cellare</name>
    <dbReference type="NCBI Taxonomy" id="395010"/>
    <lineage>
        <taxon>Eukaryota</taxon>
        <taxon>Fungi</taxon>
        <taxon>Dikarya</taxon>
        <taxon>Ascomycota</taxon>
        <taxon>Pezizomycotina</taxon>
        <taxon>Dothideomycetes</taxon>
        <taxon>Dothideomycetidae</taxon>
        <taxon>Mycosphaerellales</taxon>
        <taxon>Mycosphaerellaceae</taxon>
        <taxon>Zasmidium</taxon>
    </lineage>
</organism>
<dbReference type="PANTHER" id="PTHR40621">
    <property type="entry name" value="TRANSCRIPTION FACTOR KAPC-RELATED"/>
    <property type="match status" value="1"/>
</dbReference>
<evidence type="ECO:0000256" key="4">
    <source>
        <dbReference type="SAM" id="MobiDB-lite"/>
    </source>
</evidence>
<comment type="subcellular location">
    <subcellularLocation>
        <location evidence="1">Nucleus</location>
    </subcellularLocation>
</comment>
<sequence>MDIQAFDGVNDGTHFAIPQTGDLFGMDFGTAGICSSSTDASTASPPEPVSLVNNSPTDGNFVWSSSLGSRHHGRQQSMQSYFDSMPGRASVVDTGLKIEPTLFHKARRREQNRIAQRAFRERKEYHAKQLEDSMAELREEHRVLQKKYAQLRDAHIRLQEGIKVLLQSNHVALEDEKPGDSSVASDGG</sequence>
<dbReference type="PROSITE" id="PS00036">
    <property type="entry name" value="BZIP_BASIC"/>
    <property type="match status" value="1"/>
</dbReference>
<dbReference type="Gene3D" id="1.20.5.170">
    <property type="match status" value="1"/>
</dbReference>
<dbReference type="SMART" id="SM00338">
    <property type="entry name" value="BRLZ"/>
    <property type="match status" value="1"/>
</dbReference>
<accession>A0ABR0E959</accession>
<keyword evidence="7" id="KW-1185">Reference proteome</keyword>
<evidence type="ECO:0000256" key="2">
    <source>
        <dbReference type="ARBA" id="ARBA00023242"/>
    </source>
</evidence>
<proteinExistence type="predicted"/>
<feature type="region of interest" description="Disordered" evidence="4">
    <location>
        <begin position="36"/>
        <end position="55"/>
    </location>
</feature>
<dbReference type="SUPFAM" id="SSF57959">
    <property type="entry name" value="Leucine zipper domain"/>
    <property type="match status" value="1"/>
</dbReference>